<evidence type="ECO:0000256" key="2">
    <source>
        <dbReference type="ARBA" id="ARBA00022679"/>
    </source>
</evidence>
<dbReference type="SUPFAM" id="SSF53335">
    <property type="entry name" value="S-adenosyl-L-methionine-dependent methyltransferases"/>
    <property type="match status" value="1"/>
</dbReference>
<dbReference type="PANTHER" id="PTHR43317:SF1">
    <property type="entry name" value="THERMOSPERMINE SYNTHASE ACAULIS5"/>
    <property type="match status" value="1"/>
</dbReference>
<dbReference type="GO" id="GO:0005886">
    <property type="term" value="C:plasma membrane"/>
    <property type="evidence" value="ECO:0007669"/>
    <property type="project" value="UniProtKB-SubCell"/>
</dbReference>
<comment type="caution">
    <text evidence="5">Lacks conserved residue(s) required for the propagation of feature annotation.</text>
</comment>
<feature type="domain" description="PABS" evidence="7">
    <location>
        <begin position="228"/>
        <end position="460"/>
    </location>
</feature>
<keyword evidence="3 5" id="KW-0745">Spermidine biosynthesis</keyword>
<comment type="function">
    <text evidence="5">Catalyzes the irreversible transfer of a propylamine group from the amino donor S-adenosylmethioninamine (decarboxy-AdoMet) to putrescine (1,4-diaminobutane) to yield spermidine.</text>
</comment>
<name>A0AAE3UFK3_9BACT</name>
<feature type="binding site" evidence="5">
    <location>
        <position position="309"/>
    </location>
    <ligand>
        <name>spermidine</name>
        <dbReference type="ChEBI" id="CHEBI:57834"/>
    </ligand>
</feature>
<dbReference type="HAMAP" id="MF_00198">
    <property type="entry name" value="Spermidine_synth"/>
    <property type="match status" value="1"/>
</dbReference>
<evidence type="ECO:0000313" key="9">
    <source>
        <dbReference type="Proteomes" id="UP001232063"/>
    </source>
</evidence>
<evidence type="ECO:0000256" key="5">
    <source>
        <dbReference type="HAMAP-Rule" id="MF_00198"/>
    </source>
</evidence>
<dbReference type="InterPro" id="IPR029063">
    <property type="entry name" value="SAM-dependent_MTases_sf"/>
</dbReference>
<feature type="binding site" evidence="5">
    <location>
        <position position="255"/>
    </location>
    <ligand>
        <name>S-methyl-5'-thioadenosine</name>
        <dbReference type="ChEBI" id="CHEBI:17509"/>
    </ligand>
</feature>
<feature type="binding site" evidence="5">
    <location>
        <position position="285"/>
    </location>
    <ligand>
        <name>spermidine</name>
        <dbReference type="ChEBI" id="CHEBI:57834"/>
    </ligand>
</feature>
<accession>A0AAE3UFK3</accession>
<dbReference type="GO" id="GO:0010487">
    <property type="term" value="F:thermospermine synthase activity"/>
    <property type="evidence" value="ECO:0007669"/>
    <property type="project" value="UniProtKB-ARBA"/>
</dbReference>
<dbReference type="AlphaFoldDB" id="A0AAE3UFK3"/>
<comment type="subunit">
    <text evidence="5">Homodimer or homotetramer.</text>
</comment>
<organism evidence="8 9">
    <name type="scientific">Xanthocytophaga agilis</name>
    <dbReference type="NCBI Taxonomy" id="3048010"/>
    <lineage>
        <taxon>Bacteria</taxon>
        <taxon>Pseudomonadati</taxon>
        <taxon>Bacteroidota</taxon>
        <taxon>Cytophagia</taxon>
        <taxon>Cytophagales</taxon>
        <taxon>Rhodocytophagaceae</taxon>
        <taxon>Xanthocytophaga</taxon>
    </lineage>
</organism>
<evidence type="ECO:0000256" key="6">
    <source>
        <dbReference type="PROSITE-ProRule" id="PRU00354"/>
    </source>
</evidence>
<protein>
    <recommendedName>
        <fullName evidence="5">Polyamine aminopropyltransferase</fullName>
    </recommendedName>
    <alternativeName>
        <fullName evidence="5">Putrescine aminopropyltransferase</fullName>
        <shortName evidence="5">PAPT</shortName>
    </alternativeName>
    <alternativeName>
        <fullName evidence="5">Spermidine synthase</fullName>
        <shortName evidence="5">SPDS</shortName>
        <shortName evidence="5">SPDSY</shortName>
        <ecNumber evidence="5">2.5.1.16</ecNumber>
    </alternativeName>
</protein>
<dbReference type="Proteomes" id="UP001232063">
    <property type="component" value="Unassembled WGS sequence"/>
</dbReference>
<dbReference type="PROSITE" id="PS01330">
    <property type="entry name" value="PABS_1"/>
    <property type="match status" value="1"/>
</dbReference>
<keyword evidence="5" id="KW-1133">Transmembrane helix</keyword>
<dbReference type="NCBIfam" id="NF002956">
    <property type="entry name" value="PRK03612.1"/>
    <property type="match status" value="1"/>
</dbReference>
<comment type="pathway">
    <text evidence="5">Amine and polyamine biosynthesis; spermidine biosynthesis; spermidine from putrescine: step 1/1.</text>
</comment>
<dbReference type="InterPro" id="IPR036259">
    <property type="entry name" value="MFS_trans_sf"/>
</dbReference>
<feature type="transmembrane region" description="Helical" evidence="5">
    <location>
        <begin position="184"/>
        <end position="202"/>
    </location>
</feature>
<dbReference type="Pfam" id="PF01564">
    <property type="entry name" value="Spermine_synth"/>
    <property type="match status" value="1"/>
</dbReference>
<evidence type="ECO:0000256" key="1">
    <source>
        <dbReference type="ARBA" id="ARBA00007867"/>
    </source>
</evidence>
<dbReference type="CDD" id="cd02440">
    <property type="entry name" value="AdoMet_MTases"/>
    <property type="match status" value="1"/>
</dbReference>
<dbReference type="InterPro" id="IPR030373">
    <property type="entry name" value="PABS_CS"/>
</dbReference>
<dbReference type="GO" id="GO:0004766">
    <property type="term" value="F:spermidine synthase activity"/>
    <property type="evidence" value="ECO:0007669"/>
    <property type="project" value="UniProtKB-UniRule"/>
</dbReference>
<dbReference type="PANTHER" id="PTHR43317">
    <property type="entry name" value="THERMOSPERMINE SYNTHASE ACAULIS5"/>
    <property type="match status" value="1"/>
</dbReference>
<dbReference type="Gene3D" id="3.40.50.150">
    <property type="entry name" value="Vaccinia Virus protein VP39"/>
    <property type="match status" value="1"/>
</dbReference>
<comment type="caution">
    <text evidence="8">The sequence shown here is derived from an EMBL/GenBank/DDBJ whole genome shotgun (WGS) entry which is preliminary data.</text>
</comment>
<keyword evidence="2 5" id="KW-0808">Transferase</keyword>
<dbReference type="PROSITE" id="PS51006">
    <property type="entry name" value="PABS_2"/>
    <property type="match status" value="1"/>
</dbReference>
<keyword evidence="9" id="KW-1185">Reference proteome</keyword>
<gene>
    <name evidence="5" type="primary">speE</name>
    <name evidence="8" type="ORF">QNI22_25035</name>
</gene>
<keyword evidence="5" id="KW-1003">Cell membrane</keyword>
<evidence type="ECO:0000256" key="3">
    <source>
        <dbReference type="ARBA" id="ARBA00023066"/>
    </source>
</evidence>
<feature type="transmembrane region" description="Helical" evidence="5">
    <location>
        <begin position="116"/>
        <end position="137"/>
    </location>
</feature>
<feature type="transmembrane region" description="Helical" evidence="5">
    <location>
        <begin position="21"/>
        <end position="44"/>
    </location>
</feature>
<evidence type="ECO:0000313" key="8">
    <source>
        <dbReference type="EMBL" id="MDJ1503953.1"/>
    </source>
</evidence>
<dbReference type="GO" id="GO:0008295">
    <property type="term" value="P:spermidine biosynthetic process"/>
    <property type="evidence" value="ECO:0007669"/>
    <property type="project" value="UniProtKB-UniRule"/>
</dbReference>
<comment type="catalytic activity">
    <reaction evidence="5">
        <text>S-adenosyl 3-(methylsulfanyl)propylamine + putrescine = S-methyl-5'-thioadenosine + spermidine + H(+)</text>
        <dbReference type="Rhea" id="RHEA:12721"/>
        <dbReference type="ChEBI" id="CHEBI:15378"/>
        <dbReference type="ChEBI" id="CHEBI:17509"/>
        <dbReference type="ChEBI" id="CHEBI:57443"/>
        <dbReference type="ChEBI" id="CHEBI:57834"/>
        <dbReference type="ChEBI" id="CHEBI:326268"/>
        <dbReference type="EC" id="2.5.1.16"/>
    </reaction>
</comment>
<sequence length="528" mass="60049">MNIENQAEEDKTKNQNKLTAAVLPVLLVSVFIIATCGILYELLISSISTYFLGSSILQFSLTIGFFMSFMGVGSFLSKYIHSKLLDQFVTIEIILGVLGGFSAFILYLSYSLTENYHLIAFTLISLLGTLIGLEIPLVTRIVHSYASLKDTVAKVLSFDYIGALLASIIFPLLLLPYLGTMRTSFLIGILNLAVAAFNSQIFRNDLTRGVWKRNISIALILVLLAGFIYSFRIVSFFEQFVYQDEILVTRQSPYQRIVVTKWHQDYRLYLNGHLQFSSADEYRYHEPLVHVPMALSYNHEKVLVLGGGDGLAVRELLLYKDIQQIDLVDLDKAMTDLGQQHPIFRHLNKNSLTNKKVRIFNEDAYKFIEKSTDIYSVIIIDLPDPSDPGLGKLYSREFYQLLQKRLAIDGIVVTQATSPYFATEAFWCISHTLGNVFTTIKPYTVYVPSFGQWGFVLASNKQNKRLSKNTVYTIQQMLKTQPMRFLKPQIVPGLFAFDPDMAERPTPVNTLDTQILVQSYEKSLRNWE</sequence>
<feature type="transmembrane region" description="Helical" evidence="5">
    <location>
        <begin position="56"/>
        <end position="76"/>
    </location>
</feature>
<dbReference type="InterPro" id="IPR001045">
    <property type="entry name" value="Spermi_synthase"/>
</dbReference>
<dbReference type="SUPFAM" id="SSF103473">
    <property type="entry name" value="MFS general substrate transporter"/>
    <property type="match status" value="1"/>
</dbReference>
<keyword evidence="5" id="KW-0812">Transmembrane</keyword>
<dbReference type="FunFam" id="3.40.50.150:FF:000088">
    <property type="entry name" value="Polyamine aminopropyltransferase"/>
    <property type="match status" value="1"/>
</dbReference>
<proteinExistence type="inferred from homology"/>
<dbReference type="EC" id="2.5.1.16" evidence="5"/>
<feature type="binding site" evidence="5">
    <location>
        <position position="329"/>
    </location>
    <ligand>
        <name>S-methyl-5'-thioadenosine</name>
        <dbReference type="ChEBI" id="CHEBI:17509"/>
    </ligand>
</feature>
<comment type="subcellular location">
    <subcellularLocation>
        <location evidence="5">Cell membrane</location>
        <topology evidence="5">Multi-pass membrane protein</topology>
    </subcellularLocation>
</comment>
<feature type="transmembrane region" description="Helical" evidence="5">
    <location>
        <begin position="158"/>
        <end position="178"/>
    </location>
</feature>
<feature type="transmembrane region" description="Helical" evidence="5">
    <location>
        <begin position="88"/>
        <end position="110"/>
    </location>
</feature>
<comment type="similarity">
    <text evidence="1 5">Belongs to the spermidine/spermine synthase family.</text>
</comment>
<evidence type="ECO:0000259" key="7">
    <source>
        <dbReference type="PROSITE" id="PS51006"/>
    </source>
</evidence>
<reference evidence="8" key="1">
    <citation type="submission" date="2023-05" db="EMBL/GenBank/DDBJ databases">
        <authorList>
            <person name="Zhang X."/>
        </authorList>
    </citation>
    <scope>NUCLEOTIDE SEQUENCE</scope>
    <source>
        <strain evidence="8">BD1B2-1</strain>
    </source>
</reference>
<dbReference type="EMBL" id="JASJOU010000010">
    <property type="protein sequence ID" value="MDJ1503953.1"/>
    <property type="molecule type" value="Genomic_DNA"/>
</dbReference>
<feature type="binding site" evidence="5">
    <location>
        <begin position="363"/>
        <end position="364"/>
    </location>
    <ligand>
        <name>S-methyl-5'-thioadenosine</name>
        <dbReference type="ChEBI" id="CHEBI:17509"/>
    </ligand>
</feature>
<dbReference type="InterPro" id="IPR030374">
    <property type="entry name" value="PABS"/>
</dbReference>
<feature type="active site" description="Proton acceptor" evidence="5 6">
    <location>
        <position position="381"/>
    </location>
</feature>
<keyword evidence="4 5" id="KW-0620">Polyamine biosynthesis</keyword>
<evidence type="ECO:0000256" key="4">
    <source>
        <dbReference type="ARBA" id="ARBA00023115"/>
    </source>
</evidence>
<dbReference type="RefSeq" id="WP_314514750.1">
    <property type="nucleotide sequence ID" value="NZ_JASJOU010000010.1"/>
</dbReference>
<feature type="transmembrane region" description="Helical" evidence="5">
    <location>
        <begin position="214"/>
        <end position="231"/>
    </location>
</feature>
<keyword evidence="5" id="KW-0472">Membrane</keyword>